<reference evidence="1 2" key="1">
    <citation type="submission" date="2019-04" db="EMBL/GenBank/DDBJ databases">
        <title>Lysinibacillus genome sequencing.</title>
        <authorList>
            <person name="Dunlap C."/>
        </authorList>
    </citation>
    <scope>NUCLEOTIDE SEQUENCE [LARGE SCALE GENOMIC DNA]</scope>
    <source>
        <strain evidence="1 2">CCTCC AB 2010389</strain>
    </source>
</reference>
<sequence>MVLAVRNDFKELSKKIGNERIYAVCLITDSNAMTVTLVINTYEKVESNYQKYIQGKSECVKDEILYKTVKWVPAKMGIW</sequence>
<dbReference type="EMBL" id="SZPU01000082">
    <property type="protein sequence ID" value="TKI61246.1"/>
    <property type="molecule type" value="Genomic_DNA"/>
</dbReference>
<gene>
    <name evidence="1" type="ORF">FC756_19650</name>
</gene>
<comment type="caution">
    <text evidence="1">The sequence shown here is derived from an EMBL/GenBank/DDBJ whole genome shotgun (WGS) entry which is preliminary data.</text>
</comment>
<dbReference type="AlphaFoldDB" id="A0A4U2YJB2"/>
<accession>A0A4U2YJB2</accession>
<evidence type="ECO:0000313" key="1">
    <source>
        <dbReference type="EMBL" id="TKI61246.1"/>
    </source>
</evidence>
<proteinExistence type="predicted"/>
<dbReference type="Pfam" id="PF14136">
    <property type="entry name" value="DUF4303"/>
    <property type="match status" value="1"/>
</dbReference>
<dbReference type="Proteomes" id="UP000308744">
    <property type="component" value="Unassembled WGS sequence"/>
</dbReference>
<organism evidence="1 2">
    <name type="scientific">Lysinibacillus mangiferihumi</name>
    <dbReference type="NCBI Taxonomy" id="1130819"/>
    <lineage>
        <taxon>Bacteria</taxon>
        <taxon>Bacillati</taxon>
        <taxon>Bacillota</taxon>
        <taxon>Bacilli</taxon>
        <taxon>Bacillales</taxon>
        <taxon>Bacillaceae</taxon>
        <taxon>Lysinibacillus</taxon>
    </lineage>
</organism>
<keyword evidence="2" id="KW-1185">Reference proteome</keyword>
<dbReference type="InterPro" id="IPR025409">
    <property type="entry name" value="DUF4303"/>
</dbReference>
<protein>
    <submittedName>
        <fullName evidence="1">DUF4303 domain-containing protein</fullName>
    </submittedName>
</protein>
<name>A0A4U2YJB2_9BACI</name>
<evidence type="ECO:0000313" key="2">
    <source>
        <dbReference type="Proteomes" id="UP000308744"/>
    </source>
</evidence>
<dbReference type="RefSeq" id="WP_107897071.1">
    <property type="nucleotide sequence ID" value="NZ_PYWM01000030.1"/>
</dbReference>